<keyword evidence="2" id="KW-0472">Membrane</keyword>
<dbReference type="EMBL" id="AZSP01000122">
    <property type="protein sequence ID" value="PVE12163.1"/>
    <property type="molecule type" value="Genomic_DNA"/>
</dbReference>
<evidence type="ECO:0000313" key="3">
    <source>
        <dbReference type="EMBL" id="PVE12163.1"/>
    </source>
</evidence>
<gene>
    <name evidence="3" type="ORF">Y717_05975</name>
</gene>
<proteinExistence type="predicted"/>
<dbReference type="AlphaFoldDB" id="A0A2T7TAI9"/>
<keyword evidence="2" id="KW-1133">Transmembrane helix</keyword>
<name>A0A2T7TAI9_9ACTN</name>
<organism evidence="3 4">
    <name type="scientific">Streptomyces scopuliridis RB72</name>
    <dbReference type="NCBI Taxonomy" id="1440053"/>
    <lineage>
        <taxon>Bacteria</taxon>
        <taxon>Bacillati</taxon>
        <taxon>Actinomycetota</taxon>
        <taxon>Actinomycetes</taxon>
        <taxon>Kitasatosporales</taxon>
        <taxon>Streptomycetaceae</taxon>
        <taxon>Streptomyces</taxon>
    </lineage>
</organism>
<reference evidence="3 4" key="1">
    <citation type="submission" date="2013-12" db="EMBL/GenBank/DDBJ databases">
        <title>Annotated genome of Streptomyces scopuliridis.</title>
        <authorList>
            <person name="Olson J.B."/>
        </authorList>
    </citation>
    <scope>NUCLEOTIDE SEQUENCE [LARGE SCALE GENOMIC DNA]</scope>
    <source>
        <strain evidence="3 4">RB72</strain>
    </source>
</reference>
<evidence type="ECO:0000313" key="4">
    <source>
        <dbReference type="Proteomes" id="UP000245992"/>
    </source>
</evidence>
<feature type="transmembrane region" description="Helical" evidence="2">
    <location>
        <begin position="6"/>
        <end position="25"/>
    </location>
</feature>
<sequence>MDELVPLLIVAGALAVIMGFFTWLASLVRRRGLAGTAVRGAIASYDEAFYGTAHESHYEIQAQAERKTPVPSPDDPFRLSRGAPGRPGRRGLRRPRRGH</sequence>
<keyword evidence="4" id="KW-1185">Reference proteome</keyword>
<dbReference type="OrthoDB" id="4337306at2"/>
<evidence type="ECO:0000256" key="1">
    <source>
        <dbReference type="SAM" id="MobiDB-lite"/>
    </source>
</evidence>
<evidence type="ECO:0008006" key="5">
    <source>
        <dbReference type="Google" id="ProtNLM"/>
    </source>
</evidence>
<protein>
    <recommendedName>
        <fullName evidence="5">Secreted protein</fullName>
    </recommendedName>
</protein>
<accession>A0A2T7TAI9</accession>
<dbReference type="Proteomes" id="UP000245992">
    <property type="component" value="Unassembled WGS sequence"/>
</dbReference>
<dbReference type="RefSeq" id="WP_030349541.1">
    <property type="nucleotide sequence ID" value="NZ_AZSP01000122.1"/>
</dbReference>
<evidence type="ECO:0000256" key="2">
    <source>
        <dbReference type="SAM" id="Phobius"/>
    </source>
</evidence>
<comment type="caution">
    <text evidence="3">The sequence shown here is derived from an EMBL/GenBank/DDBJ whole genome shotgun (WGS) entry which is preliminary data.</text>
</comment>
<keyword evidence="2" id="KW-0812">Transmembrane</keyword>
<feature type="compositionally biased region" description="Basic residues" evidence="1">
    <location>
        <begin position="87"/>
        <end position="99"/>
    </location>
</feature>
<feature type="region of interest" description="Disordered" evidence="1">
    <location>
        <begin position="61"/>
        <end position="99"/>
    </location>
</feature>